<dbReference type="EMBL" id="BDSP01000082">
    <property type="protein sequence ID" value="GAX14745.1"/>
    <property type="molecule type" value="Genomic_DNA"/>
</dbReference>
<protein>
    <submittedName>
        <fullName evidence="2">Uncharacterized protein</fullName>
    </submittedName>
</protein>
<feature type="compositionally biased region" description="Low complexity" evidence="1">
    <location>
        <begin position="167"/>
        <end position="183"/>
    </location>
</feature>
<gene>
    <name evidence="2" type="ORF">FisN_11Hh289</name>
</gene>
<dbReference type="Proteomes" id="UP000198406">
    <property type="component" value="Unassembled WGS sequence"/>
</dbReference>
<proteinExistence type="predicted"/>
<keyword evidence="3" id="KW-1185">Reference proteome</keyword>
<evidence type="ECO:0000313" key="3">
    <source>
        <dbReference type="Proteomes" id="UP000198406"/>
    </source>
</evidence>
<sequence length="222" mass="25909">MPPIVWNDGESAASESSFDRRDLLCQKRVRFDDRCNRVFWVYSFLDFRFDLWYSRAEYEDIMEKNWDIVDRKTKGGFRESRHDSYRGLEPLTQEKPIYMSAVFAVIQEQERLYRQGAYCAEKIAQTSQVMSREDKRIALKYAEQDYCSVYGKSKATQSKIVSDDKSISSTVSTSSTSTSSLSHSTKETRKVYVSPIRRVKRLLNPKKHSDTHRVMPQGIPIL</sequence>
<comment type="caution">
    <text evidence="2">The sequence shown here is derived from an EMBL/GenBank/DDBJ whole genome shotgun (WGS) entry which is preliminary data.</text>
</comment>
<feature type="region of interest" description="Disordered" evidence="1">
    <location>
        <begin position="162"/>
        <end position="189"/>
    </location>
</feature>
<evidence type="ECO:0000313" key="2">
    <source>
        <dbReference type="EMBL" id="GAX14745.1"/>
    </source>
</evidence>
<accession>A0A1Z5JL48</accession>
<reference evidence="2 3" key="1">
    <citation type="journal article" date="2015" name="Plant Cell">
        <title>Oil accumulation by the oleaginous diatom Fistulifera solaris as revealed by the genome and transcriptome.</title>
        <authorList>
            <person name="Tanaka T."/>
            <person name="Maeda Y."/>
            <person name="Veluchamy A."/>
            <person name="Tanaka M."/>
            <person name="Abida H."/>
            <person name="Marechal E."/>
            <person name="Bowler C."/>
            <person name="Muto M."/>
            <person name="Sunaga Y."/>
            <person name="Tanaka M."/>
            <person name="Yoshino T."/>
            <person name="Taniguchi T."/>
            <person name="Fukuda Y."/>
            <person name="Nemoto M."/>
            <person name="Matsumoto M."/>
            <person name="Wong P.S."/>
            <person name="Aburatani S."/>
            <person name="Fujibuchi W."/>
        </authorList>
    </citation>
    <scope>NUCLEOTIDE SEQUENCE [LARGE SCALE GENOMIC DNA]</scope>
    <source>
        <strain evidence="2 3">JPCC DA0580</strain>
    </source>
</reference>
<dbReference type="AlphaFoldDB" id="A0A1Z5JL48"/>
<dbReference type="InParanoid" id="A0A1Z5JL48"/>
<organism evidence="2 3">
    <name type="scientific">Fistulifera solaris</name>
    <name type="common">Oleaginous diatom</name>
    <dbReference type="NCBI Taxonomy" id="1519565"/>
    <lineage>
        <taxon>Eukaryota</taxon>
        <taxon>Sar</taxon>
        <taxon>Stramenopiles</taxon>
        <taxon>Ochrophyta</taxon>
        <taxon>Bacillariophyta</taxon>
        <taxon>Bacillariophyceae</taxon>
        <taxon>Bacillariophycidae</taxon>
        <taxon>Naviculales</taxon>
        <taxon>Naviculaceae</taxon>
        <taxon>Fistulifera</taxon>
    </lineage>
</organism>
<evidence type="ECO:0000256" key="1">
    <source>
        <dbReference type="SAM" id="MobiDB-lite"/>
    </source>
</evidence>
<name>A0A1Z5JL48_FISSO</name>